<dbReference type="Pfam" id="PF04366">
    <property type="entry name" value="Ysc84"/>
    <property type="match status" value="1"/>
</dbReference>
<feature type="domain" description="Ysc84 actin-binding" evidence="2">
    <location>
        <begin position="97"/>
        <end position="218"/>
    </location>
</feature>
<dbReference type="CDD" id="cd11524">
    <property type="entry name" value="SYLF"/>
    <property type="match status" value="1"/>
</dbReference>
<sequence length="222" mass="23047">MIRFLLIALLALAPLAAHAQTEQQTLVDRATLAVQEMLSDQNGTEARNLLKKAKGAMICPRVFKAGFILGGQGGGCVLVGRGQGGNWSSPAFYGMGSGSIGFQIGIQDAEIIFIVLTDKGLQALLDSQFKIGADASVAVATIGAGISGSTTAALRADIVAFSQTRGLFAGISIDGSLISARSDWNQVYYGRPTAAQQIVIGMEGQNPGAEPLKEMLARFSAG</sequence>
<protein>
    <submittedName>
        <fullName evidence="3">Lipid-binding SYLF domain-containing protein</fullName>
    </submittedName>
</protein>
<comment type="caution">
    <text evidence="3">The sequence shown here is derived from an EMBL/GenBank/DDBJ whole genome shotgun (WGS) entry which is preliminary data.</text>
</comment>
<evidence type="ECO:0000313" key="4">
    <source>
        <dbReference type="Proteomes" id="UP001165679"/>
    </source>
</evidence>
<proteinExistence type="predicted"/>
<reference evidence="3" key="1">
    <citation type="submission" date="2022-09" db="EMBL/GenBank/DDBJ databases">
        <title>Rhodovastum sp. nov. RN2-1 isolated from soil in Seongnam, South Korea.</title>
        <authorList>
            <person name="Le N.T."/>
        </authorList>
    </citation>
    <scope>NUCLEOTIDE SEQUENCE</scope>
    <source>
        <strain evidence="3">RN2-1</strain>
    </source>
</reference>
<feature type="signal peptide" evidence="1">
    <location>
        <begin position="1"/>
        <end position="19"/>
    </location>
</feature>
<dbReference type="GO" id="GO:0035091">
    <property type="term" value="F:phosphatidylinositol binding"/>
    <property type="evidence" value="ECO:0007669"/>
    <property type="project" value="TreeGrafter"/>
</dbReference>
<dbReference type="InterPro" id="IPR007461">
    <property type="entry name" value="Ysc84_actin-binding"/>
</dbReference>
<evidence type="ECO:0000313" key="3">
    <source>
        <dbReference type="EMBL" id="MCW3473424.1"/>
    </source>
</evidence>
<dbReference type="EMBL" id="JAPDNT010000001">
    <property type="protein sequence ID" value="MCW3473424.1"/>
    <property type="molecule type" value="Genomic_DNA"/>
</dbReference>
<reference evidence="3" key="2">
    <citation type="submission" date="2022-10" db="EMBL/GenBank/DDBJ databases">
        <authorList>
            <person name="Trinh H.N."/>
        </authorList>
    </citation>
    <scope>NUCLEOTIDE SEQUENCE</scope>
    <source>
        <strain evidence="3">RN2-1</strain>
    </source>
</reference>
<evidence type="ECO:0000259" key="2">
    <source>
        <dbReference type="Pfam" id="PF04366"/>
    </source>
</evidence>
<dbReference type="Proteomes" id="UP001165679">
    <property type="component" value="Unassembled WGS sequence"/>
</dbReference>
<keyword evidence="4" id="KW-1185">Reference proteome</keyword>
<dbReference type="RefSeq" id="WP_264711996.1">
    <property type="nucleotide sequence ID" value="NZ_JAPDNT010000001.1"/>
</dbReference>
<dbReference type="PANTHER" id="PTHR15629:SF2">
    <property type="entry name" value="SH3 DOMAIN-CONTAINING YSC84-LIKE PROTEIN 1"/>
    <property type="match status" value="1"/>
</dbReference>
<keyword evidence="1" id="KW-0732">Signal</keyword>
<organism evidence="3 4">
    <name type="scientific">Limobrevibacterium gyesilva</name>
    <dbReference type="NCBI Taxonomy" id="2991712"/>
    <lineage>
        <taxon>Bacteria</taxon>
        <taxon>Pseudomonadati</taxon>
        <taxon>Pseudomonadota</taxon>
        <taxon>Alphaproteobacteria</taxon>
        <taxon>Acetobacterales</taxon>
        <taxon>Acetobacteraceae</taxon>
        <taxon>Limobrevibacterium</taxon>
    </lineage>
</organism>
<dbReference type="InterPro" id="IPR051702">
    <property type="entry name" value="SH3_domain_YSC84-like"/>
</dbReference>
<evidence type="ECO:0000256" key="1">
    <source>
        <dbReference type="SAM" id="SignalP"/>
    </source>
</evidence>
<feature type="chain" id="PRO_5041270029" evidence="1">
    <location>
        <begin position="20"/>
        <end position="222"/>
    </location>
</feature>
<accession>A0AA41YI77</accession>
<dbReference type="AlphaFoldDB" id="A0AA41YI77"/>
<gene>
    <name evidence="3" type="ORF">OL599_02440</name>
</gene>
<dbReference type="PANTHER" id="PTHR15629">
    <property type="entry name" value="SH3YL1 PROTEIN"/>
    <property type="match status" value="1"/>
</dbReference>
<name>A0AA41YI77_9PROT</name>